<evidence type="ECO:0000256" key="5">
    <source>
        <dbReference type="ARBA" id="ARBA00022801"/>
    </source>
</evidence>
<proteinExistence type="inferred from homology"/>
<dbReference type="PANTHER" id="PTHR30620">
    <property type="entry name" value="PERIPLASMIC BETA-GLUCOSIDASE-RELATED"/>
    <property type="match status" value="1"/>
</dbReference>
<organism evidence="8 9">
    <name type="scientific">Taxus chinensis</name>
    <name type="common">Chinese yew</name>
    <name type="synonym">Taxus wallichiana var. chinensis</name>
    <dbReference type="NCBI Taxonomy" id="29808"/>
    <lineage>
        <taxon>Eukaryota</taxon>
        <taxon>Viridiplantae</taxon>
        <taxon>Streptophyta</taxon>
        <taxon>Embryophyta</taxon>
        <taxon>Tracheophyta</taxon>
        <taxon>Spermatophyta</taxon>
        <taxon>Pinopsida</taxon>
        <taxon>Pinidae</taxon>
        <taxon>Conifers II</taxon>
        <taxon>Cupressales</taxon>
        <taxon>Taxaceae</taxon>
        <taxon>Taxus</taxon>
    </lineage>
</organism>
<dbReference type="GO" id="GO:0009251">
    <property type="term" value="P:glucan catabolic process"/>
    <property type="evidence" value="ECO:0007669"/>
    <property type="project" value="TreeGrafter"/>
</dbReference>
<dbReference type="Pfam" id="PF00933">
    <property type="entry name" value="Glyco_hydro_3"/>
    <property type="match status" value="1"/>
</dbReference>
<dbReference type="EMBL" id="JAHRHJ020000004">
    <property type="protein sequence ID" value="KAH9319116.1"/>
    <property type="molecule type" value="Genomic_DNA"/>
</dbReference>
<comment type="caution">
    <text evidence="8">The sequence shown here is derived from an EMBL/GenBank/DDBJ whole genome shotgun (WGS) entry which is preliminary data.</text>
</comment>
<dbReference type="PANTHER" id="PTHR30620:SF16">
    <property type="entry name" value="LYSOSOMAL BETA GLUCOSIDASE"/>
    <property type="match status" value="1"/>
</dbReference>
<comment type="catalytic activity">
    <reaction evidence="1">
        <text>Hydrolysis of terminal, non-reducing beta-D-glucosyl residues with release of beta-D-glucose.</text>
        <dbReference type="EC" id="3.2.1.21"/>
    </reaction>
</comment>
<evidence type="ECO:0000313" key="8">
    <source>
        <dbReference type="EMBL" id="KAH9319116.1"/>
    </source>
</evidence>
<keyword evidence="4" id="KW-0732">Signal</keyword>
<evidence type="ECO:0000256" key="2">
    <source>
        <dbReference type="ARBA" id="ARBA00005336"/>
    </source>
</evidence>
<dbReference type="Gene3D" id="3.20.20.300">
    <property type="entry name" value="Glycoside hydrolase, family 3, N-terminal domain"/>
    <property type="match status" value="1"/>
</dbReference>
<name>A0AA38LCI7_TAXCH</name>
<comment type="similarity">
    <text evidence="2">Belongs to the glycosyl hydrolase 3 family.</text>
</comment>
<keyword evidence="6" id="KW-0326">Glycosidase</keyword>
<dbReference type="InterPro" id="IPR017853">
    <property type="entry name" value="GH"/>
</dbReference>
<dbReference type="OMA" id="VQEFAFL"/>
<evidence type="ECO:0000259" key="7">
    <source>
        <dbReference type="Pfam" id="PF00933"/>
    </source>
</evidence>
<dbReference type="Proteomes" id="UP000824469">
    <property type="component" value="Unassembled WGS sequence"/>
</dbReference>
<keyword evidence="5" id="KW-0378">Hydrolase</keyword>
<protein>
    <recommendedName>
        <fullName evidence="3">beta-glucosidase</fullName>
        <ecNumber evidence="3">3.2.1.21</ecNumber>
    </recommendedName>
</protein>
<evidence type="ECO:0000256" key="1">
    <source>
        <dbReference type="ARBA" id="ARBA00000448"/>
    </source>
</evidence>
<sequence>MTQTERTVASTDVMKQYYIGGMLSGGGSVPAPKASPADWVSMVNKFQKGAMSTRLQIPVIYGIDGVHGLNNVYRATIFPSQCWL</sequence>
<feature type="non-terminal residue" evidence="8">
    <location>
        <position position="84"/>
    </location>
</feature>
<dbReference type="AlphaFoldDB" id="A0AA38LCI7"/>
<dbReference type="EC" id="3.2.1.21" evidence="3"/>
<feature type="domain" description="Glycoside hydrolase family 3 N-terminal" evidence="7">
    <location>
        <begin position="10"/>
        <end position="81"/>
    </location>
</feature>
<evidence type="ECO:0000256" key="6">
    <source>
        <dbReference type="ARBA" id="ARBA00023295"/>
    </source>
</evidence>
<dbReference type="InterPro" id="IPR001764">
    <property type="entry name" value="Glyco_hydro_3_N"/>
</dbReference>
<dbReference type="InterPro" id="IPR036962">
    <property type="entry name" value="Glyco_hydro_3_N_sf"/>
</dbReference>
<accession>A0AA38LCI7</accession>
<dbReference type="InterPro" id="IPR051915">
    <property type="entry name" value="Cellulose_Degrad_GH3"/>
</dbReference>
<gene>
    <name evidence="8" type="ORF">KI387_020885</name>
</gene>
<evidence type="ECO:0000313" key="9">
    <source>
        <dbReference type="Proteomes" id="UP000824469"/>
    </source>
</evidence>
<evidence type="ECO:0000256" key="4">
    <source>
        <dbReference type="ARBA" id="ARBA00022729"/>
    </source>
</evidence>
<dbReference type="SUPFAM" id="SSF51445">
    <property type="entry name" value="(Trans)glycosidases"/>
    <property type="match status" value="1"/>
</dbReference>
<evidence type="ECO:0000256" key="3">
    <source>
        <dbReference type="ARBA" id="ARBA00012744"/>
    </source>
</evidence>
<reference evidence="8 9" key="1">
    <citation type="journal article" date="2021" name="Nat. Plants">
        <title>The Taxus genome provides insights into paclitaxel biosynthesis.</title>
        <authorList>
            <person name="Xiong X."/>
            <person name="Gou J."/>
            <person name="Liao Q."/>
            <person name="Li Y."/>
            <person name="Zhou Q."/>
            <person name="Bi G."/>
            <person name="Li C."/>
            <person name="Du R."/>
            <person name="Wang X."/>
            <person name="Sun T."/>
            <person name="Guo L."/>
            <person name="Liang H."/>
            <person name="Lu P."/>
            <person name="Wu Y."/>
            <person name="Zhang Z."/>
            <person name="Ro D.K."/>
            <person name="Shang Y."/>
            <person name="Huang S."/>
            <person name="Yan J."/>
        </authorList>
    </citation>
    <scope>NUCLEOTIDE SEQUENCE [LARGE SCALE GENOMIC DNA]</scope>
    <source>
        <strain evidence="8">Ta-2019</strain>
    </source>
</reference>
<keyword evidence="9" id="KW-1185">Reference proteome</keyword>
<dbReference type="GO" id="GO:0008422">
    <property type="term" value="F:beta-glucosidase activity"/>
    <property type="evidence" value="ECO:0007669"/>
    <property type="project" value="UniProtKB-EC"/>
</dbReference>